<gene>
    <name evidence="1" type="ORF">EV147_3976</name>
</gene>
<evidence type="ECO:0000313" key="1">
    <source>
        <dbReference type="EMBL" id="RZT35520.1"/>
    </source>
</evidence>
<dbReference type="AlphaFoldDB" id="A0A4Q7RSD6"/>
<dbReference type="Proteomes" id="UP000291078">
    <property type="component" value="Unassembled WGS sequence"/>
</dbReference>
<evidence type="ECO:0008006" key="3">
    <source>
        <dbReference type="Google" id="ProtNLM"/>
    </source>
</evidence>
<comment type="caution">
    <text evidence="1">The sequence shown here is derived from an EMBL/GenBank/DDBJ whole genome shotgun (WGS) entry which is preliminary data.</text>
</comment>
<protein>
    <recommendedName>
        <fullName evidence="3">Transposase</fullName>
    </recommendedName>
</protein>
<reference evidence="1 2" key="1">
    <citation type="journal article" date="2015" name="Stand. Genomic Sci.">
        <title>Genomic Encyclopedia of Bacterial and Archaeal Type Strains, Phase III: the genomes of soil and plant-associated and newly described type strains.</title>
        <authorList>
            <person name="Whitman W.B."/>
            <person name="Woyke T."/>
            <person name="Klenk H.P."/>
            <person name="Zhou Y."/>
            <person name="Lilburn T.G."/>
            <person name="Beck B.J."/>
            <person name="De Vos P."/>
            <person name="Vandamme P."/>
            <person name="Eisen J.A."/>
            <person name="Garrity G."/>
            <person name="Hugenholtz P."/>
            <person name="Kyrpides N.C."/>
        </authorList>
    </citation>
    <scope>NUCLEOTIDE SEQUENCE [LARGE SCALE GENOMIC DNA]</scope>
    <source>
        <strain evidence="1 2">ASC-9842</strain>
    </source>
</reference>
<keyword evidence="2" id="KW-1185">Reference proteome</keyword>
<name>A0A4Q7RSD6_9BURK</name>
<evidence type="ECO:0000313" key="2">
    <source>
        <dbReference type="Proteomes" id="UP000291078"/>
    </source>
</evidence>
<dbReference type="EMBL" id="SGXM01000006">
    <property type="protein sequence ID" value="RZT35520.1"/>
    <property type="molecule type" value="Genomic_DNA"/>
</dbReference>
<accession>A0A4Q7RSD6</accession>
<sequence>MRQVMVRGLKRLDQRFVLSVVAYNLVRMHVGTDPSAVAGIAEMKAETGLQPVRNSMQGPAASGL</sequence>
<organism evidence="1 2">
    <name type="scientific">Cupriavidus agavae</name>
    <dbReference type="NCBI Taxonomy" id="1001822"/>
    <lineage>
        <taxon>Bacteria</taxon>
        <taxon>Pseudomonadati</taxon>
        <taxon>Pseudomonadota</taxon>
        <taxon>Betaproteobacteria</taxon>
        <taxon>Burkholderiales</taxon>
        <taxon>Burkholderiaceae</taxon>
        <taxon>Cupriavidus</taxon>
    </lineage>
</organism>
<proteinExistence type="predicted"/>